<gene>
    <name evidence="3" type="ORF">TrRE_jg6160</name>
</gene>
<keyword evidence="4" id="KW-1185">Reference proteome</keyword>
<proteinExistence type="predicted"/>
<organism evidence="3 4">
    <name type="scientific">Triparma retinervis</name>
    <dbReference type="NCBI Taxonomy" id="2557542"/>
    <lineage>
        <taxon>Eukaryota</taxon>
        <taxon>Sar</taxon>
        <taxon>Stramenopiles</taxon>
        <taxon>Ochrophyta</taxon>
        <taxon>Bolidophyceae</taxon>
        <taxon>Parmales</taxon>
        <taxon>Triparmaceae</taxon>
        <taxon>Triparma</taxon>
    </lineage>
</organism>
<comment type="caution">
    <text evidence="3">The sequence shown here is derived from an EMBL/GenBank/DDBJ whole genome shotgun (WGS) entry which is preliminary data.</text>
</comment>
<name>A0A9W7E1Z9_9STRA</name>
<protein>
    <recommendedName>
        <fullName evidence="2">DUF4168 domain-containing protein</fullName>
    </recommendedName>
</protein>
<reference evidence="3" key="1">
    <citation type="submission" date="2022-07" db="EMBL/GenBank/DDBJ databases">
        <title>Genome analysis of Parmales, a sister group of diatoms, reveals the evolutionary specialization of diatoms from phago-mixotrophs to photoautotrophs.</title>
        <authorList>
            <person name="Ban H."/>
            <person name="Sato S."/>
            <person name="Yoshikawa S."/>
            <person name="Kazumasa Y."/>
            <person name="Nakamura Y."/>
            <person name="Ichinomiya M."/>
            <person name="Saitoh K."/>
            <person name="Sato N."/>
            <person name="Blanc-Mathieu R."/>
            <person name="Endo H."/>
            <person name="Kuwata A."/>
            <person name="Ogata H."/>
        </authorList>
    </citation>
    <scope>NUCLEOTIDE SEQUENCE</scope>
</reference>
<evidence type="ECO:0000313" key="3">
    <source>
        <dbReference type="EMBL" id="GMH63302.1"/>
    </source>
</evidence>
<feature type="chain" id="PRO_5040908979" description="DUF4168 domain-containing protein" evidence="1">
    <location>
        <begin position="19"/>
        <end position="303"/>
    </location>
</feature>
<feature type="signal peptide" evidence="1">
    <location>
        <begin position="1"/>
        <end position="18"/>
    </location>
</feature>
<sequence>MRSLAIYVAFCIVVASQAKMGSLIGGKTGASDEIGESTNSKLKAPQMVSLFPPSEVLYDRYAAAIAATEPLRVSRDREVMSALPLIAKFFSKKESGGNGLCTSRNCDKYPEVQRACLKHVADSSRVIRALGMTVAQFNDVSRKLGENELLRERVMEQAYLYRVASSLSLSKLPLVEDPASSKLVAAHARRQMQSFARSLTTIESLRSSQTELLKRTLNVRRLPTNFKVCDPDVLPFLSPKIQAVCNQFPILAEEVVKEYGLNSEEFNRMMEETKRNPMFRWRVNRYVKRIKGLGGAGGLGDEE</sequence>
<dbReference type="InterPro" id="IPR025433">
    <property type="entry name" value="DUF4168"/>
</dbReference>
<accession>A0A9W7E1Z9</accession>
<evidence type="ECO:0000256" key="1">
    <source>
        <dbReference type="SAM" id="SignalP"/>
    </source>
</evidence>
<feature type="domain" description="DUF4168" evidence="2">
    <location>
        <begin position="191"/>
        <end position="283"/>
    </location>
</feature>
<dbReference type="Proteomes" id="UP001165082">
    <property type="component" value="Unassembled WGS sequence"/>
</dbReference>
<dbReference type="EMBL" id="BRXZ01002491">
    <property type="protein sequence ID" value="GMH63302.1"/>
    <property type="molecule type" value="Genomic_DNA"/>
</dbReference>
<dbReference type="OrthoDB" id="41889at2759"/>
<keyword evidence="1" id="KW-0732">Signal</keyword>
<dbReference type="AlphaFoldDB" id="A0A9W7E1Z9"/>
<evidence type="ECO:0000313" key="4">
    <source>
        <dbReference type="Proteomes" id="UP001165082"/>
    </source>
</evidence>
<dbReference type="Pfam" id="PF13767">
    <property type="entry name" value="DUF4168"/>
    <property type="match status" value="1"/>
</dbReference>
<evidence type="ECO:0000259" key="2">
    <source>
        <dbReference type="Pfam" id="PF13767"/>
    </source>
</evidence>